<evidence type="ECO:0008006" key="5">
    <source>
        <dbReference type="Google" id="ProtNLM"/>
    </source>
</evidence>
<sequence length="234" mass="26783">MIRLQNNRTVALLSTMLIVGIVAALYYFLLLPKKEEVAAQRTMNETTSSTITQLKEERIQLEQLQKTPISTFKLRQILPEKRDYQGIMNAIEAVEYMTVSKIDAVTFDDFGNSVLDSGLLEEKEEESSTEEDGETPEHIEEQVEDEGEEAQRMTIDLTLLPEQLEIVSFTVDARFKNADELVKFMRLIENGERAIKIGSVQFTEQDELEKAQEAPYSVQANFEMMTFYYEGGVE</sequence>
<gene>
    <name evidence="3" type="ORF">IRY55_05565</name>
</gene>
<proteinExistence type="predicted"/>
<reference evidence="3" key="1">
    <citation type="submission" date="2020-11" db="EMBL/GenBank/DDBJ databases">
        <title>Multidrug resistant novel bacterium Savagea serpentis sp. nov., isolated from the scats of a vine snake (Ahaetulla nasuta).</title>
        <authorList>
            <person name="Venkata Ramana V."/>
            <person name="Vikas Patil S."/>
            <person name="Yogita Lugani V."/>
        </authorList>
    </citation>
    <scope>NUCLEOTIDE SEQUENCE</scope>
    <source>
        <strain evidence="3">SN6</strain>
    </source>
</reference>
<keyword evidence="2" id="KW-1133">Transmembrane helix</keyword>
<accession>A0A8J7GL03</accession>
<keyword evidence="4" id="KW-1185">Reference proteome</keyword>
<comment type="caution">
    <text evidence="3">The sequence shown here is derived from an EMBL/GenBank/DDBJ whole genome shotgun (WGS) entry which is preliminary data.</text>
</comment>
<dbReference type="RefSeq" id="WP_194562243.1">
    <property type="nucleotide sequence ID" value="NZ_JADKPV010000001.1"/>
</dbReference>
<dbReference type="AlphaFoldDB" id="A0A8J7GL03"/>
<keyword evidence="2" id="KW-0812">Transmembrane</keyword>
<dbReference type="Proteomes" id="UP000622653">
    <property type="component" value="Unassembled WGS sequence"/>
</dbReference>
<evidence type="ECO:0000313" key="4">
    <source>
        <dbReference type="Proteomes" id="UP000622653"/>
    </source>
</evidence>
<keyword evidence="2" id="KW-0472">Membrane</keyword>
<feature type="transmembrane region" description="Helical" evidence="2">
    <location>
        <begin position="12"/>
        <end position="31"/>
    </location>
</feature>
<feature type="region of interest" description="Disordered" evidence="1">
    <location>
        <begin position="118"/>
        <end position="147"/>
    </location>
</feature>
<evidence type="ECO:0000313" key="3">
    <source>
        <dbReference type="EMBL" id="MBF4500828.1"/>
    </source>
</evidence>
<protein>
    <recommendedName>
        <fullName evidence="5">Pilus assembly protein PilO</fullName>
    </recommendedName>
</protein>
<feature type="compositionally biased region" description="Acidic residues" evidence="1">
    <location>
        <begin position="122"/>
        <end position="134"/>
    </location>
</feature>
<name>A0A8J7GL03_9BACL</name>
<dbReference type="EMBL" id="JADKPV010000001">
    <property type="protein sequence ID" value="MBF4500828.1"/>
    <property type="molecule type" value="Genomic_DNA"/>
</dbReference>
<evidence type="ECO:0000256" key="2">
    <source>
        <dbReference type="SAM" id="Phobius"/>
    </source>
</evidence>
<organism evidence="3 4">
    <name type="scientific">Savagea serpentis</name>
    <dbReference type="NCBI Taxonomy" id="2785297"/>
    <lineage>
        <taxon>Bacteria</taxon>
        <taxon>Bacillati</taxon>
        <taxon>Bacillota</taxon>
        <taxon>Bacilli</taxon>
        <taxon>Bacillales</taxon>
        <taxon>Caryophanaceae</taxon>
        <taxon>Savagea</taxon>
    </lineage>
</organism>
<evidence type="ECO:0000256" key="1">
    <source>
        <dbReference type="SAM" id="MobiDB-lite"/>
    </source>
</evidence>